<reference evidence="1 2" key="1">
    <citation type="journal article" date="2021" name="Plant Biotechnol. J.">
        <title>Multi-omics assisted identification of the key and species-specific regulatory components of drought-tolerant mechanisms in Gossypium stocksii.</title>
        <authorList>
            <person name="Yu D."/>
            <person name="Ke L."/>
            <person name="Zhang D."/>
            <person name="Wu Y."/>
            <person name="Sun Y."/>
            <person name="Mei J."/>
            <person name="Sun J."/>
            <person name="Sun Y."/>
        </authorList>
    </citation>
    <scope>NUCLEOTIDE SEQUENCE [LARGE SCALE GENOMIC DNA]</scope>
    <source>
        <strain evidence="2">cv. E1</strain>
        <tissue evidence="1">Leaf</tissue>
    </source>
</reference>
<evidence type="ECO:0000313" key="2">
    <source>
        <dbReference type="Proteomes" id="UP000828251"/>
    </source>
</evidence>
<sequence>MEVDTTFSYIAPPIFYSGNCQALVVRMTVYLDAINLWEVVEKDYNVPSLLTNPTMNQLKTRKEKKTKKSKAKACIFSAISRKIFTRIMNLGSTKEIWVSLKKEY</sequence>
<protein>
    <recommendedName>
        <fullName evidence="3">DUF4219 domain-containing protein</fullName>
    </recommendedName>
</protein>
<dbReference type="Pfam" id="PF14223">
    <property type="entry name" value="Retrotran_gag_2"/>
    <property type="match status" value="1"/>
</dbReference>
<evidence type="ECO:0008006" key="3">
    <source>
        <dbReference type="Google" id="ProtNLM"/>
    </source>
</evidence>
<accession>A0A9D3ZQQ6</accession>
<dbReference type="PANTHER" id="PTHR35317:SF11">
    <property type="entry name" value="CCHC-TYPE DOMAIN-CONTAINING PROTEIN"/>
    <property type="match status" value="1"/>
</dbReference>
<dbReference type="Proteomes" id="UP000828251">
    <property type="component" value="Unassembled WGS sequence"/>
</dbReference>
<gene>
    <name evidence="1" type="ORF">J1N35_034637</name>
</gene>
<evidence type="ECO:0000313" key="1">
    <source>
        <dbReference type="EMBL" id="KAH1056572.1"/>
    </source>
</evidence>
<proteinExistence type="predicted"/>
<dbReference type="PANTHER" id="PTHR35317">
    <property type="entry name" value="OS04G0629600 PROTEIN"/>
    <property type="match status" value="1"/>
</dbReference>
<name>A0A9D3ZQQ6_9ROSI</name>
<dbReference type="EMBL" id="JAIQCV010000010">
    <property type="protein sequence ID" value="KAH1056572.1"/>
    <property type="molecule type" value="Genomic_DNA"/>
</dbReference>
<organism evidence="1 2">
    <name type="scientific">Gossypium stocksii</name>
    <dbReference type="NCBI Taxonomy" id="47602"/>
    <lineage>
        <taxon>Eukaryota</taxon>
        <taxon>Viridiplantae</taxon>
        <taxon>Streptophyta</taxon>
        <taxon>Embryophyta</taxon>
        <taxon>Tracheophyta</taxon>
        <taxon>Spermatophyta</taxon>
        <taxon>Magnoliopsida</taxon>
        <taxon>eudicotyledons</taxon>
        <taxon>Gunneridae</taxon>
        <taxon>Pentapetalae</taxon>
        <taxon>rosids</taxon>
        <taxon>malvids</taxon>
        <taxon>Malvales</taxon>
        <taxon>Malvaceae</taxon>
        <taxon>Malvoideae</taxon>
        <taxon>Gossypium</taxon>
    </lineage>
</organism>
<dbReference type="OrthoDB" id="981249at2759"/>
<comment type="caution">
    <text evidence="1">The sequence shown here is derived from an EMBL/GenBank/DDBJ whole genome shotgun (WGS) entry which is preliminary data.</text>
</comment>
<keyword evidence="2" id="KW-1185">Reference proteome</keyword>
<dbReference type="AlphaFoldDB" id="A0A9D3ZQQ6"/>